<dbReference type="GeneID" id="303303689"/>
<name>A0ABQ2DF11_9MICC</name>
<evidence type="ECO:0000313" key="2">
    <source>
        <dbReference type="Proteomes" id="UP000606115"/>
    </source>
</evidence>
<evidence type="ECO:0000313" key="1">
    <source>
        <dbReference type="EMBL" id="GGJ55679.1"/>
    </source>
</evidence>
<proteinExistence type="predicted"/>
<reference evidence="2" key="1">
    <citation type="journal article" date="2019" name="Int. J. Syst. Evol. Microbiol.">
        <title>The Global Catalogue of Microorganisms (GCM) 10K type strain sequencing project: providing services to taxonomists for standard genome sequencing and annotation.</title>
        <authorList>
            <consortium name="The Broad Institute Genomics Platform"/>
            <consortium name="The Broad Institute Genome Sequencing Center for Infectious Disease"/>
            <person name="Wu L."/>
            <person name="Ma J."/>
        </authorList>
    </citation>
    <scope>NUCLEOTIDE SEQUENCE [LARGE SCALE GENOMIC DNA]</scope>
    <source>
        <strain evidence="2">CGMCC 1.3685</strain>
    </source>
</reference>
<keyword evidence="2" id="KW-1185">Reference proteome</keyword>
<dbReference type="EMBL" id="BMKX01000002">
    <property type="protein sequence ID" value="GGJ55679.1"/>
    <property type="molecule type" value="Genomic_DNA"/>
</dbReference>
<protein>
    <submittedName>
        <fullName evidence="1">Uncharacterized protein</fullName>
    </submittedName>
</protein>
<organism evidence="1 2">
    <name type="scientific">Glutamicibacter ardleyensis</name>
    <dbReference type="NCBI Taxonomy" id="225894"/>
    <lineage>
        <taxon>Bacteria</taxon>
        <taxon>Bacillati</taxon>
        <taxon>Actinomycetota</taxon>
        <taxon>Actinomycetes</taxon>
        <taxon>Micrococcales</taxon>
        <taxon>Micrococcaceae</taxon>
        <taxon>Glutamicibacter</taxon>
    </lineage>
</organism>
<accession>A0ABQ2DF11</accession>
<comment type="caution">
    <text evidence="1">The sequence shown here is derived from an EMBL/GenBank/DDBJ whole genome shotgun (WGS) entry which is preliminary data.</text>
</comment>
<dbReference type="RefSeq" id="WP_188684527.1">
    <property type="nucleotide sequence ID" value="NZ_BMKX01000002.1"/>
</dbReference>
<sequence length="110" mass="12020">MGYAHYTLSDGREAGYGVEATCDKSGCETKIDRGLGYLCGDNPEGHRDADEPGCGNYYCETHRYGEHDCTNAECGKHSADGNSYCGLVIEHDGPHKDTNDDLEFTETESE</sequence>
<dbReference type="Proteomes" id="UP000606115">
    <property type="component" value="Unassembled WGS sequence"/>
</dbReference>
<gene>
    <name evidence="1" type="ORF">GCM10007173_13080</name>
</gene>